<evidence type="ECO:0000256" key="2">
    <source>
        <dbReference type="ARBA" id="ARBA00002764"/>
    </source>
</evidence>
<comment type="function">
    <text evidence="2 11">Synthesizes alpha-1,4-glucan chains using ADP-glucose.</text>
</comment>
<dbReference type="KEGG" id="tig:THII_3487"/>
<feature type="domain" description="Glycosyl transferase family 1" evidence="12">
    <location>
        <begin position="297"/>
        <end position="436"/>
    </location>
</feature>
<dbReference type="GO" id="GO:0005978">
    <property type="term" value="P:glycogen biosynthetic process"/>
    <property type="evidence" value="ECO:0007669"/>
    <property type="project" value="UniProtKB-UniRule"/>
</dbReference>
<keyword evidence="7 11" id="KW-0328">Glycosyltransferase</keyword>
<gene>
    <name evidence="11" type="primary">glgA</name>
    <name evidence="14" type="ORF">THII_3487</name>
</gene>
<accession>A0A090AJV9</accession>
<keyword evidence="15" id="KW-1185">Reference proteome</keyword>
<dbReference type="HOGENOM" id="CLU_009583_18_3_6"/>
<evidence type="ECO:0000256" key="9">
    <source>
        <dbReference type="ARBA" id="ARBA00023056"/>
    </source>
</evidence>
<dbReference type="InterPro" id="IPR013534">
    <property type="entry name" value="Starch_synth_cat_dom"/>
</dbReference>
<sequence>MYIVMVASECAPVSKVGGLADVVYGLSRELEIRGNDVEIILPKYDCMRYDHIWDLHIAFHDLWVPWWNGAIRCSVWFGSVHGRKCFFIEPHSNENFFKRNAFYGYPDDAMRFAFFSKAALEFILKSNKRPDIIHCHDWQTGLIPVLLFEMYQHLGLGNQRVCYTIHNFRYQGITGMDILSATKLDRPAYYLHYDRLRDNVYPNALNFMKGGIVYSNFVTTVSPQHASEAHHTDQGHGLGDTLHIHQHKFGGILNGLDYEVWNPEIDPLIPYHYSINQLDNKYGNKQALRDRLLLRQDFKPIIAYVGRLDVQKGVHLIRHGLFYSLWNNAQFVLLGSSPETRINNEFWRLKQELNDNQDCHLEIGFNEELAHLIYAGADMIIMPSLYEPCGLAQMIALRYGTVPIVRAVGGLIDTIFDRDYSDKPITARNGYVFHEADYLGIEQTMKRAIGLWYAYPNEFHKLIIQGMQYNYSWYLSGQHYLNIYEHIRNK</sequence>
<comment type="catalytic activity">
    <reaction evidence="1 11">
        <text>[(1-&gt;4)-alpha-D-glucosyl](n) + ADP-alpha-D-glucose = [(1-&gt;4)-alpha-D-glucosyl](n+1) + ADP + H(+)</text>
        <dbReference type="Rhea" id="RHEA:18189"/>
        <dbReference type="Rhea" id="RHEA-COMP:9584"/>
        <dbReference type="Rhea" id="RHEA-COMP:9587"/>
        <dbReference type="ChEBI" id="CHEBI:15378"/>
        <dbReference type="ChEBI" id="CHEBI:15444"/>
        <dbReference type="ChEBI" id="CHEBI:57498"/>
        <dbReference type="ChEBI" id="CHEBI:456216"/>
        <dbReference type="EC" id="2.4.1.21"/>
    </reaction>
</comment>
<dbReference type="UniPathway" id="UPA00164"/>
<dbReference type="InterPro" id="IPR001296">
    <property type="entry name" value="Glyco_trans_1"/>
</dbReference>
<dbReference type="AlphaFoldDB" id="A0A090AJV9"/>
<dbReference type="SUPFAM" id="SSF53756">
    <property type="entry name" value="UDP-Glycosyltransferase/glycogen phosphorylase"/>
    <property type="match status" value="1"/>
</dbReference>
<feature type="domain" description="Starch synthase catalytic" evidence="13">
    <location>
        <begin position="3"/>
        <end position="242"/>
    </location>
</feature>
<comment type="similarity">
    <text evidence="4 11">Belongs to the glycosyltransferase 1 family. Bacterial/plant glycogen synthase subfamily.</text>
</comment>
<dbReference type="STRING" id="40754.THII_3487"/>
<dbReference type="GO" id="GO:0009011">
    <property type="term" value="F:alpha-1,4-glucan glucosyltransferase (ADP-glucose donor) activity"/>
    <property type="evidence" value="ECO:0007669"/>
    <property type="project" value="UniProtKB-UniRule"/>
</dbReference>
<evidence type="ECO:0000256" key="11">
    <source>
        <dbReference type="HAMAP-Rule" id="MF_00484"/>
    </source>
</evidence>
<reference evidence="14 15" key="1">
    <citation type="journal article" date="2014" name="ISME J.">
        <title>Ecophysiology of Thioploca ingrica as revealed by the complete genome sequence supplemented with proteomic evidence.</title>
        <authorList>
            <person name="Kojima H."/>
            <person name="Ogura Y."/>
            <person name="Yamamoto N."/>
            <person name="Togashi T."/>
            <person name="Mori H."/>
            <person name="Watanabe T."/>
            <person name="Nemoto F."/>
            <person name="Kurokawa K."/>
            <person name="Hayashi T."/>
            <person name="Fukui M."/>
        </authorList>
    </citation>
    <scope>NUCLEOTIDE SEQUENCE [LARGE SCALE GENOMIC DNA]</scope>
</reference>
<evidence type="ECO:0000256" key="6">
    <source>
        <dbReference type="ARBA" id="ARBA00019935"/>
    </source>
</evidence>
<evidence type="ECO:0000313" key="14">
    <source>
        <dbReference type="EMBL" id="BAP57784.1"/>
    </source>
</evidence>
<dbReference type="NCBIfam" id="TIGR02095">
    <property type="entry name" value="glgA"/>
    <property type="match status" value="1"/>
</dbReference>
<evidence type="ECO:0000256" key="8">
    <source>
        <dbReference type="ARBA" id="ARBA00022679"/>
    </source>
</evidence>
<evidence type="ECO:0000259" key="13">
    <source>
        <dbReference type="Pfam" id="PF08323"/>
    </source>
</evidence>
<comment type="pathway">
    <text evidence="3 11">Glycan biosynthesis; glycogen biosynthesis.</text>
</comment>
<keyword evidence="8 11" id="KW-0808">Transferase</keyword>
<dbReference type="CDD" id="cd03791">
    <property type="entry name" value="GT5_Glycogen_synthase_DULL1-like"/>
    <property type="match status" value="1"/>
</dbReference>
<evidence type="ECO:0000256" key="7">
    <source>
        <dbReference type="ARBA" id="ARBA00022676"/>
    </source>
</evidence>
<organism evidence="14 15">
    <name type="scientific">Thioploca ingrica</name>
    <dbReference type="NCBI Taxonomy" id="40754"/>
    <lineage>
        <taxon>Bacteria</taxon>
        <taxon>Pseudomonadati</taxon>
        <taxon>Pseudomonadota</taxon>
        <taxon>Gammaproteobacteria</taxon>
        <taxon>Thiotrichales</taxon>
        <taxon>Thiotrichaceae</taxon>
        <taxon>Thioploca</taxon>
    </lineage>
</organism>
<feature type="binding site" evidence="11">
    <location>
        <position position="15"/>
    </location>
    <ligand>
        <name>ADP-alpha-D-glucose</name>
        <dbReference type="ChEBI" id="CHEBI:57498"/>
    </ligand>
</feature>
<dbReference type="NCBIfam" id="NF001905">
    <property type="entry name" value="PRK00654.2-4"/>
    <property type="match status" value="1"/>
</dbReference>
<dbReference type="NCBIfam" id="NF001902">
    <property type="entry name" value="PRK00654.2-1"/>
    <property type="match status" value="1"/>
</dbReference>
<dbReference type="PANTHER" id="PTHR46083">
    <property type="match status" value="1"/>
</dbReference>
<evidence type="ECO:0000256" key="5">
    <source>
        <dbReference type="ARBA" id="ARBA00012588"/>
    </source>
</evidence>
<evidence type="ECO:0000259" key="12">
    <source>
        <dbReference type="Pfam" id="PF00534"/>
    </source>
</evidence>
<dbReference type="Pfam" id="PF08323">
    <property type="entry name" value="Glyco_transf_5"/>
    <property type="match status" value="1"/>
</dbReference>
<name>A0A090AJV9_9GAMM</name>
<proteinExistence type="inferred from homology"/>
<evidence type="ECO:0000256" key="10">
    <source>
        <dbReference type="ARBA" id="ARBA00031722"/>
    </source>
</evidence>
<dbReference type="Gene3D" id="3.40.50.2000">
    <property type="entry name" value="Glycogen Phosphorylase B"/>
    <property type="match status" value="2"/>
</dbReference>
<evidence type="ECO:0000256" key="3">
    <source>
        <dbReference type="ARBA" id="ARBA00004964"/>
    </source>
</evidence>
<dbReference type="OrthoDB" id="9808590at2"/>
<dbReference type="InterPro" id="IPR011835">
    <property type="entry name" value="GS/SS"/>
</dbReference>
<evidence type="ECO:0000256" key="4">
    <source>
        <dbReference type="ARBA" id="ARBA00010281"/>
    </source>
</evidence>
<dbReference type="Pfam" id="PF00534">
    <property type="entry name" value="Glycos_transf_1"/>
    <property type="match status" value="1"/>
</dbReference>
<protein>
    <recommendedName>
        <fullName evidence="6 11">Glycogen synthase</fullName>
        <ecNumber evidence="5 11">2.4.1.21</ecNumber>
    </recommendedName>
    <alternativeName>
        <fullName evidence="10 11">Starch [bacterial glycogen] synthase</fullName>
    </alternativeName>
</protein>
<keyword evidence="9 11" id="KW-0320">Glycogen biosynthesis</keyword>
<evidence type="ECO:0000313" key="15">
    <source>
        <dbReference type="Proteomes" id="UP000031623"/>
    </source>
</evidence>
<dbReference type="Proteomes" id="UP000031623">
    <property type="component" value="Chromosome"/>
</dbReference>
<dbReference type="EC" id="2.4.1.21" evidence="5 11"/>
<dbReference type="GO" id="GO:0004373">
    <property type="term" value="F:alpha-1,4-glucan glucosyltransferase (UDP-glucose donor) activity"/>
    <property type="evidence" value="ECO:0007669"/>
    <property type="project" value="InterPro"/>
</dbReference>
<dbReference type="PANTHER" id="PTHR46083:SF1">
    <property type="entry name" value="GLYCOGEN SYNTHASE 2-RELATED"/>
    <property type="match status" value="1"/>
</dbReference>
<dbReference type="HAMAP" id="MF_00484">
    <property type="entry name" value="Glycogen_synth"/>
    <property type="match status" value="1"/>
</dbReference>
<evidence type="ECO:0000256" key="1">
    <source>
        <dbReference type="ARBA" id="ARBA00001478"/>
    </source>
</evidence>
<dbReference type="EMBL" id="AP014633">
    <property type="protein sequence ID" value="BAP57784.1"/>
    <property type="molecule type" value="Genomic_DNA"/>
</dbReference>